<dbReference type="EMBL" id="AY688432">
    <property type="protein sequence ID" value="AAT90817.1"/>
    <property type="molecule type" value="Genomic_DNA"/>
</dbReference>
<gene>
    <name evidence="6" type="ORF">qs156</name>
</gene>
<dbReference type="InterPro" id="IPR052206">
    <property type="entry name" value="Retinol_saturase"/>
</dbReference>
<dbReference type="PANTHER" id="PTHR46091:SF3">
    <property type="entry name" value="AMINE OXIDASE DOMAIN-CONTAINING PROTEIN"/>
    <property type="match status" value="1"/>
</dbReference>
<reference evidence="6" key="2">
    <citation type="submission" date="2006-01" db="EMBL/GenBank/DDBJ databases">
        <authorList>
            <person name="Williamson L.L."/>
            <person name="Borlee B.R."/>
            <person name="Schloss P.D."/>
            <person name="Guan C."/>
            <person name="Handelsman J."/>
        </authorList>
    </citation>
    <scope>NUCLEOTIDE SEQUENCE</scope>
</reference>
<keyword evidence="5" id="KW-0520">NAD</keyword>
<dbReference type="Gene3D" id="3.50.50.60">
    <property type="entry name" value="FAD/NAD(P)-binding domain"/>
    <property type="match status" value="2"/>
</dbReference>
<dbReference type="PROSITE" id="PS51257">
    <property type="entry name" value="PROKAR_LIPOPROTEIN"/>
    <property type="match status" value="1"/>
</dbReference>
<protein>
    <recommendedName>
        <fullName evidence="7">FAD dependent oxidoreductase</fullName>
    </recommendedName>
</protein>
<evidence type="ECO:0000313" key="6">
    <source>
        <dbReference type="EMBL" id="AAT90817.1"/>
    </source>
</evidence>
<dbReference type="SUPFAM" id="SSF51905">
    <property type="entry name" value="FAD/NAD(P)-binding domain"/>
    <property type="match status" value="1"/>
</dbReference>
<dbReference type="Pfam" id="PF13450">
    <property type="entry name" value="NAD_binding_8"/>
    <property type="match status" value="1"/>
</dbReference>
<keyword evidence="4" id="KW-0521">NADP</keyword>
<dbReference type="PANTHER" id="PTHR46091">
    <property type="entry name" value="BLR7054 PROTEIN"/>
    <property type="match status" value="1"/>
</dbReference>
<name>Q6B353_9PROT</name>
<keyword evidence="1" id="KW-0285">Flavoprotein</keyword>
<accession>Q6B353</accession>
<keyword evidence="3" id="KW-0274">FAD</keyword>
<evidence type="ECO:0000256" key="2">
    <source>
        <dbReference type="ARBA" id="ARBA00022729"/>
    </source>
</evidence>
<dbReference type="AlphaFoldDB" id="Q6B353"/>
<evidence type="ECO:0000256" key="5">
    <source>
        <dbReference type="ARBA" id="ARBA00023027"/>
    </source>
</evidence>
<evidence type="ECO:0008006" key="7">
    <source>
        <dbReference type="Google" id="ProtNLM"/>
    </source>
</evidence>
<organism evidence="6">
    <name type="scientific">uncultured proteobacterium QS1</name>
    <dbReference type="NCBI Taxonomy" id="288647"/>
    <lineage>
        <taxon>Bacteria</taxon>
        <taxon>Pseudomonadati</taxon>
        <taxon>Pseudomonadota</taxon>
        <taxon>environmental samples</taxon>
    </lineage>
</organism>
<sequence>MSEQRWDAIFVGAGITSLACAAMLIKRNPGLRLLVVDKHVVPGGYASTFSRPRQGVTFDCSLHKLSGVAEGGNLIRILRELELDLDLVYPDDYFCAYHDNAALPLANNAEQAEQQLVTRFGHQSQAIATFFEHVRTYGRNGYYQFQMLDGSFEPDMAQLRFAHRNFKHKTVYEVLHELFDDPYLIEILAAPGIYVGGYPEDLGYLYYLHVVYATLNCGNAYIKGSSQRLSNLLVQRVEEADGKIILSTHVDGVLSDGNGNVTGVRTSRGFFNSAHVYINVSPHYALQNLFSLDTGLEATREKLKALKPARSTTTVYLVIDQPPAELGLQHTESMLFADDSAASAELRQAAERSGYDSEPSEQAFWKASPIEVTNYHALDAAGGNVVCLNVLDSIAHWPPRRSPEYRAKKQRAAEALVERLFIHVPGLRGHVIHTEVATPHTYVRFTNNTDGSGYGAMIGTDLKGHGFHHGFPIQGVHFLSAWVAGPSYEAAFGYAEMKAKQWKQV</sequence>
<dbReference type="InterPro" id="IPR036188">
    <property type="entry name" value="FAD/NAD-bd_sf"/>
</dbReference>
<proteinExistence type="predicted"/>
<evidence type="ECO:0000256" key="1">
    <source>
        <dbReference type="ARBA" id="ARBA00022630"/>
    </source>
</evidence>
<reference evidence="6" key="1">
    <citation type="journal article" date="2005" name="Appl. Environ. Microbiol.">
        <title>Intracellular screen to identify metagenomic clones that induce or inhibit a quorum-sensing biosensor.</title>
        <authorList>
            <person name="Williamson L.L."/>
            <person name="Borlee B.R."/>
            <person name="Schloss P.D."/>
            <person name="Guan C."/>
            <person name="Allen H.K."/>
            <person name="Handelsman J."/>
        </authorList>
    </citation>
    <scope>NUCLEOTIDE SEQUENCE</scope>
</reference>
<evidence type="ECO:0000256" key="4">
    <source>
        <dbReference type="ARBA" id="ARBA00022857"/>
    </source>
</evidence>
<keyword evidence="2" id="KW-0732">Signal</keyword>
<evidence type="ECO:0000256" key="3">
    <source>
        <dbReference type="ARBA" id="ARBA00022827"/>
    </source>
</evidence>